<feature type="coiled-coil region" evidence="2">
    <location>
        <begin position="462"/>
        <end position="489"/>
    </location>
</feature>
<dbReference type="PANTHER" id="PTHR34220:SF7">
    <property type="entry name" value="SENSOR HISTIDINE KINASE YPDA"/>
    <property type="match status" value="1"/>
</dbReference>
<dbReference type="SMART" id="SM00028">
    <property type="entry name" value="TPR"/>
    <property type="match status" value="6"/>
</dbReference>
<feature type="repeat" description="TPR" evidence="1">
    <location>
        <begin position="270"/>
        <end position="303"/>
    </location>
</feature>
<dbReference type="PROSITE" id="PS50005">
    <property type="entry name" value="TPR"/>
    <property type="match status" value="3"/>
</dbReference>
<protein>
    <recommendedName>
        <fullName evidence="4">Signal transduction histidine kinase internal region domain-containing protein</fullName>
    </recommendedName>
</protein>
<dbReference type="GO" id="GO:0016020">
    <property type="term" value="C:membrane"/>
    <property type="evidence" value="ECO:0007669"/>
    <property type="project" value="InterPro"/>
</dbReference>
<dbReference type="Gene3D" id="1.25.40.10">
    <property type="entry name" value="Tetratricopeptide repeat domain"/>
    <property type="match status" value="2"/>
</dbReference>
<dbReference type="RefSeq" id="WP_106928795.1">
    <property type="nucleotide sequence ID" value="NZ_PYFT01000001.1"/>
</dbReference>
<name>A0A2T2YE88_9BACT</name>
<reference evidence="5 6" key="1">
    <citation type="submission" date="2018-03" db="EMBL/GenBank/DDBJ databases">
        <title>Adhaeribacter sp. HMF7605 Genome sequencing and assembly.</title>
        <authorList>
            <person name="Kang H."/>
            <person name="Kang J."/>
            <person name="Cha I."/>
            <person name="Kim H."/>
            <person name="Joh K."/>
        </authorList>
    </citation>
    <scope>NUCLEOTIDE SEQUENCE [LARGE SCALE GENOMIC DNA]</scope>
    <source>
        <strain evidence="5 6">HMF7605</strain>
    </source>
</reference>
<dbReference type="Pfam" id="PF13424">
    <property type="entry name" value="TPR_12"/>
    <property type="match status" value="2"/>
</dbReference>
<dbReference type="EMBL" id="PYFT01000001">
    <property type="protein sequence ID" value="PSR53803.1"/>
    <property type="molecule type" value="Genomic_DNA"/>
</dbReference>
<dbReference type="InterPro" id="IPR011990">
    <property type="entry name" value="TPR-like_helical_dom_sf"/>
</dbReference>
<keyword evidence="2" id="KW-0175">Coiled coil</keyword>
<dbReference type="InterPro" id="IPR050640">
    <property type="entry name" value="Bact_2-comp_sensor_kinase"/>
</dbReference>
<feature type="transmembrane region" description="Helical" evidence="3">
    <location>
        <begin position="431"/>
        <end position="450"/>
    </location>
</feature>
<feature type="repeat" description="TPR" evidence="1">
    <location>
        <begin position="230"/>
        <end position="263"/>
    </location>
</feature>
<dbReference type="InterPro" id="IPR036890">
    <property type="entry name" value="HATPase_C_sf"/>
</dbReference>
<dbReference type="InterPro" id="IPR010559">
    <property type="entry name" value="Sig_transdc_His_kin_internal"/>
</dbReference>
<keyword evidence="3" id="KW-0812">Transmembrane</keyword>
<evidence type="ECO:0000259" key="4">
    <source>
        <dbReference type="Pfam" id="PF06580"/>
    </source>
</evidence>
<dbReference type="PANTHER" id="PTHR34220">
    <property type="entry name" value="SENSOR HISTIDINE KINASE YPDA"/>
    <property type="match status" value="1"/>
</dbReference>
<evidence type="ECO:0000313" key="5">
    <source>
        <dbReference type="EMBL" id="PSR53803.1"/>
    </source>
</evidence>
<feature type="domain" description="Signal transduction histidine kinase internal region" evidence="4">
    <location>
        <begin position="480"/>
        <end position="558"/>
    </location>
</feature>
<keyword evidence="1" id="KW-0802">TPR repeat</keyword>
<dbReference type="Pfam" id="PF06580">
    <property type="entry name" value="His_kinase"/>
    <property type="match status" value="1"/>
</dbReference>
<dbReference type="SUPFAM" id="SSF48452">
    <property type="entry name" value="TPR-like"/>
    <property type="match status" value="2"/>
</dbReference>
<proteinExistence type="predicted"/>
<keyword evidence="3" id="KW-0472">Membrane</keyword>
<dbReference type="InterPro" id="IPR019734">
    <property type="entry name" value="TPR_rpt"/>
</dbReference>
<evidence type="ECO:0000313" key="6">
    <source>
        <dbReference type="Proteomes" id="UP000240357"/>
    </source>
</evidence>
<evidence type="ECO:0000256" key="2">
    <source>
        <dbReference type="SAM" id="Coils"/>
    </source>
</evidence>
<dbReference type="OrthoDB" id="6190788at2"/>
<dbReference type="GO" id="GO:0000155">
    <property type="term" value="F:phosphorelay sensor kinase activity"/>
    <property type="evidence" value="ECO:0007669"/>
    <property type="project" value="InterPro"/>
</dbReference>
<sequence length="688" mass="78236">MEPRRFLFSLILVLWLLNLPFCCWVVKAVPVKKAQSLQQVSPLAQAEVDSLKALLSITNKEAAKIDMYGQLCFTYASTIGNLDLAYQYADSIQIVASHLKSKAGVAAAHYYYGMLARFNGKFTEAIQHLNQYLNFCQTSQDSVGQANGLFQLAVVHHELGNYDKSLEISYRAKKLYEKRGNFFGVARVCMNIGNLFTSVKKWEDAILMYNQSLTNFNRLKPDLNAKMGKLRVLVNLGNAYTETKQYNRARNFYKQSLRISYAIGSKRTAATTLSNIGEVFSALKQYDSALVYHRRALTIREQASQKDKLGANLILVGETYLFLKDYSQATHYLQRALQLGNEFGAKPILRDAYLKLSGLYSGQQNFEKALAYHQLYAALKDSVLNEETTKQLSELQTKYETEEKDKQIAILAKEKLVQQKEAQRQALQQKALVGGIVLVSVIGLLLIFLLRQRLKNQKILMAKNQEIKESNLKRQMSELEMKALRAQMNPHFIFNCMNSINRLILDGDADCASRYLVKLSKLIRLILENSEKTSVSLENELTMLDAYLQLESLRFKGRIGYEFRVEDAIDQENTFLPPMVLQPFVENAIWHGLMHKEKNEPGFIRISIEEKADRLTCVIEDNGVGREMATILEKKSIIGRKSMGLQITEERLRLLNKDKSGELIHITDLKNSLNQAVGTRVDIDVPLG</sequence>
<evidence type="ECO:0000256" key="3">
    <source>
        <dbReference type="SAM" id="Phobius"/>
    </source>
</evidence>
<dbReference type="SUPFAM" id="SSF55874">
    <property type="entry name" value="ATPase domain of HSP90 chaperone/DNA topoisomerase II/histidine kinase"/>
    <property type="match status" value="1"/>
</dbReference>
<dbReference type="Gene3D" id="3.30.565.10">
    <property type="entry name" value="Histidine kinase-like ATPase, C-terminal domain"/>
    <property type="match status" value="1"/>
</dbReference>
<gene>
    <name evidence="5" type="ORF">AHMF7605_09850</name>
</gene>
<dbReference type="AlphaFoldDB" id="A0A2T2YE88"/>
<keyword evidence="6" id="KW-1185">Reference proteome</keyword>
<evidence type="ECO:0000256" key="1">
    <source>
        <dbReference type="PROSITE-ProRule" id="PRU00339"/>
    </source>
</evidence>
<organism evidence="5 6">
    <name type="scientific">Adhaeribacter arboris</name>
    <dbReference type="NCBI Taxonomy" id="2072846"/>
    <lineage>
        <taxon>Bacteria</taxon>
        <taxon>Pseudomonadati</taxon>
        <taxon>Bacteroidota</taxon>
        <taxon>Cytophagia</taxon>
        <taxon>Cytophagales</taxon>
        <taxon>Hymenobacteraceae</taxon>
        <taxon>Adhaeribacter</taxon>
    </lineage>
</organism>
<feature type="coiled-coil region" evidence="2">
    <location>
        <begin position="385"/>
        <end position="430"/>
    </location>
</feature>
<feature type="repeat" description="TPR" evidence="1">
    <location>
        <begin position="310"/>
        <end position="343"/>
    </location>
</feature>
<dbReference type="Proteomes" id="UP000240357">
    <property type="component" value="Unassembled WGS sequence"/>
</dbReference>
<keyword evidence="3" id="KW-1133">Transmembrane helix</keyword>
<comment type="caution">
    <text evidence="5">The sequence shown here is derived from an EMBL/GenBank/DDBJ whole genome shotgun (WGS) entry which is preliminary data.</text>
</comment>
<accession>A0A2T2YE88</accession>